<comment type="caution">
    <text evidence="1">The sequence shown here is derived from an EMBL/GenBank/DDBJ whole genome shotgun (WGS) entry which is preliminary data.</text>
</comment>
<dbReference type="Proteomes" id="UP000600214">
    <property type="component" value="Unassembled WGS sequence"/>
</dbReference>
<sequence length="90" mass="10366">MEIDKNFKGYKTWKEGSKQTIIGEPGDTKEDAIKFMHAHLDYFDLRGDFTFNAGNIVQNGNEFIFTMNRLGHVQVPRKFRLGNGVQVEID</sequence>
<accession>A0ABQ1Z067</accession>
<evidence type="ECO:0000313" key="1">
    <source>
        <dbReference type="EMBL" id="GGH42794.1"/>
    </source>
</evidence>
<evidence type="ECO:0000313" key="2">
    <source>
        <dbReference type="Proteomes" id="UP000600214"/>
    </source>
</evidence>
<protein>
    <submittedName>
        <fullName evidence="1">Uncharacterized protein</fullName>
    </submittedName>
</protein>
<proteinExistence type="predicted"/>
<dbReference type="EMBL" id="BMIA01000003">
    <property type="protein sequence ID" value="GGH42794.1"/>
    <property type="molecule type" value="Genomic_DNA"/>
</dbReference>
<keyword evidence="2" id="KW-1185">Reference proteome</keyword>
<reference evidence="2" key="1">
    <citation type="journal article" date="2019" name="Int. J. Syst. Evol. Microbiol.">
        <title>The Global Catalogue of Microorganisms (GCM) 10K type strain sequencing project: providing services to taxonomists for standard genome sequencing and annotation.</title>
        <authorList>
            <consortium name="The Broad Institute Genomics Platform"/>
            <consortium name="The Broad Institute Genome Sequencing Center for Infectious Disease"/>
            <person name="Wu L."/>
            <person name="Ma J."/>
        </authorList>
    </citation>
    <scope>NUCLEOTIDE SEQUENCE [LARGE SCALE GENOMIC DNA]</scope>
    <source>
        <strain evidence="2">CGMCC 1.15288</strain>
    </source>
</reference>
<organism evidence="1 2">
    <name type="scientific">Dyadobacter endophyticus</name>
    <dbReference type="NCBI Taxonomy" id="1749036"/>
    <lineage>
        <taxon>Bacteria</taxon>
        <taxon>Pseudomonadati</taxon>
        <taxon>Bacteroidota</taxon>
        <taxon>Cytophagia</taxon>
        <taxon>Cytophagales</taxon>
        <taxon>Spirosomataceae</taxon>
        <taxon>Dyadobacter</taxon>
    </lineage>
</organism>
<dbReference type="RefSeq" id="WP_188935358.1">
    <property type="nucleotide sequence ID" value="NZ_BMIA01000003.1"/>
</dbReference>
<gene>
    <name evidence="1" type="ORF">GCM10007423_39680</name>
</gene>
<name>A0ABQ1Z067_9BACT</name>